<dbReference type="CDD" id="cd01231">
    <property type="entry name" value="PH_SH2B_family"/>
    <property type="match status" value="1"/>
</dbReference>
<dbReference type="GeneID" id="106471330"/>
<dbReference type="SUPFAM" id="SSF109805">
    <property type="entry name" value="Phenylalanine zipper"/>
    <property type="match status" value="1"/>
</dbReference>
<evidence type="ECO:0000256" key="5">
    <source>
        <dbReference type="SAM" id="MobiDB-lite"/>
    </source>
</evidence>
<proteinExistence type="inferred from homology"/>
<dbReference type="SMART" id="SM00233">
    <property type="entry name" value="PH"/>
    <property type="match status" value="1"/>
</dbReference>
<dbReference type="Gene3D" id="6.10.140.110">
    <property type="match status" value="1"/>
</dbReference>
<gene>
    <name evidence="9" type="primary">LOC106471330</name>
</gene>
<dbReference type="Gene3D" id="2.30.29.30">
    <property type="entry name" value="Pleckstrin-homology domain (PH domain)/Phosphotyrosine-binding domain (PTB)"/>
    <property type="match status" value="1"/>
</dbReference>
<feature type="region of interest" description="Disordered" evidence="5">
    <location>
        <begin position="339"/>
        <end position="394"/>
    </location>
</feature>
<feature type="region of interest" description="Disordered" evidence="5">
    <location>
        <begin position="83"/>
        <end position="110"/>
    </location>
</feature>
<evidence type="ECO:0000259" key="7">
    <source>
        <dbReference type="PROSITE" id="PS50003"/>
    </source>
</evidence>
<dbReference type="PROSITE" id="PS50001">
    <property type="entry name" value="SH2"/>
    <property type="match status" value="1"/>
</dbReference>
<dbReference type="Proteomes" id="UP000694941">
    <property type="component" value="Unplaced"/>
</dbReference>
<organism evidence="8 9">
    <name type="scientific">Limulus polyphemus</name>
    <name type="common">Atlantic horseshoe crab</name>
    <dbReference type="NCBI Taxonomy" id="6850"/>
    <lineage>
        <taxon>Eukaryota</taxon>
        <taxon>Metazoa</taxon>
        <taxon>Ecdysozoa</taxon>
        <taxon>Arthropoda</taxon>
        <taxon>Chelicerata</taxon>
        <taxon>Merostomata</taxon>
        <taxon>Xiphosura</taxon>
        <taxon>Limulidae</taxon>
        <taxon>Limulus</taxon>
    </lineage>
</organism>
<name>A0ABM1TIE5_LIMPO</name>
<dbReference type="InterPro" id="IPR036290">
    <property type="entry name" value="Phe_ZIP_sf"/>
</dbReference>
<dbReference type="PRINTS" id="PR00401">
    <property type="entry name" value="SH2DOMAIN"/>
</dbReference>
<evidence type="ECO:0000259" key="6">
    <source>
        <dbReference type="PROSITE" id="PS50001"/>
    </source>
</evidence>
<evidence type="ECO:0000256" key="1">
    <source>
        <dbReference type="ARBA" id="ARBA00010220"/>
    </source>
</evidence>
<feature type="compositionally biased region" description="Polar residues" evidence="5">
    <location>
        <begin position="385"/>
        <end position="394"/>
    </location>
</feature>
<dbReference type="Pfam" id="PF00017">
    <property type="entry name" value="SH2"/>
    <property type="match status" value="1"/>
</dbReference>
<keyword evidence="8" id="KW-1185">Reference proteome</keyword>
<dbReference type="Gene3D" id="3.30.505.10">
    <property type="entry name" value="SH2 domain"/>
    <property type="match status" value="1"/>
</dbReference>
<protein>
    <submittedName>
        <fullName evidence="9">SH2B adapter protein 1-like</fullName>
    </submittedName>
</protein>
<dbReference type="Pfam" id="PF08916">
    <property type="entry name" value="Phe_ZIP"/>
    <property type="match status" value="1"/>
</dbReference>
<feature type="compositionally biased region" description="Low complexity" evidence="5">
    <location>
        <begin position="362"/>
        <end position="375"/>
    </location>
</feature>
<dbReference type="PROSITE" id="PS50003">
    <property type="entry name" value="PH_DOMAIN"/>
    <property type="match status" value="1"/>
</dbReference>
<keyword evidence="3 4" id="KW-0727">SH2 domain</keyword>
<dbReference type="PANTHER" id="PTHR10872:SF2">
    <property type="entry name" value="LNK, ISOFORM D"/>
    <property type="match status" value="1"/>
</dbReference>
<accession>A0ABM1TIE5</accession>
<evidence type="ECO:0000313" key="8">
    <source>
        <dbReference type="Proteomes" id="UP000694941"/>
    </source>
</evidence>
<feature type="domain" description="PH" evidence="7">
    <location>
        <begin position="196"/>
        <end position="307"/>
    </location>
</feature>
<reference evidence="9" key="1">
    <citation type="submission" date="2025-08" db="UniProtKB">
        <authorList>
            <consortium name="RefSeq"/>
        </authorList>
    </citation>
    <scope>IDENTIFICATION</scope>
    <source>
        <tissue evidence="9">Muscle</tissue>
    </source>
</reference>
<evidence type="ECO:0000256" key="4">
    <source>
        <dbReference type="PROSITE-ProRule" id="PRU00191"/>
    </source>
</evidence>
<dbReference type="CDD" id="cd10346">
    <property type="entry name" value="SH2_SH2B_family"/>
    <property type="match status" value="1"/>
</dbReference>
<dbReference type="InterPro" id="IPR035057">
    <property type="entry name" value="SH2B1_SH2"/>
</dbReference>
<dbReference type="PANTHER" id="PTHR10872">
    <property type="entry name" value="SH2B ADAPTER PROTEIN"/>
    <property type="match status" value="1"/>
</dbReference>
<keyword evidence="2" id="KW-0597">Phosphoprotein</keyword>
<sequence length="586" mass="65839">MATAAIGESEEKLAWQEFCEKHARLVAAELAASYRLFLNERPSVGKRVAAQELSRKFADLFQEFFDAELKRREGNSGIVETRRLSSVSNGHGTQETPTSGPESVKFRPPRHNASQESLRGFASLANHEDYSDLSDQEIESPKAHHRPFFRRLSFKGLKKGKGLFHKQHSDEVELSHSHHDRRTKVEKPKLTKIIVESVKEGIVNYLTGDNLDGKLKWEKCRLALVKTTAGYMLEFYSPPKSKYISIKPRSGVFCFLINEARETTALEMPDHENTFVLKAENHMEYVIEPHDAEDMKSWLASIKYCMRHLGNANEEAVRPRLSSAQSNSLTRLRDRHNIPITNKKNEEATPEISPEPPPDLPPRGVGAVGVTSTTGGSNGNELGTLPQQEQNTAGEQGPDIYQTLKEYPWFHGMLSRSDAAQLVLREDLEGHGVFLVRQSETRKGEYVLTFNFQGRAKHLRMTINTEGQCRVQHLWFQTIFDMLEHFRIHPIPLESGGASDVTLTEYAINSVSTRHSTGVVHLVQGSPPRTGIPGHSRVPSIPEVHNVITYGGSVRVRTQSLEILNVNPQSQATIPGRAIENTYSFV</sequence>
<dbReference type="InterPro" id="IPR015012">
    <property type="entry name" value="Phe_ZIP"/>
</dbReference>
<feature type="domain" description="SH2" evidence="6">
    <location>
        <begin position="409"/>
        <end position="507"/>
    </location>
</feature>
<dbReference type="RefSeq" id="XP_022255651.1">
    <property type="nucleotide sequence ID" value="XM_022399943.1"/>
</dbReference>
<evidence type="ECO:0000256" key="2">
    <source>
        <dbReference type="ARBA" id="ARBA00022553"/>
    </source>
</evidence>
<comment type="similarity">
    <text evidence="1">Belongs to the SH2B adapter family.</text>
</comment>
<evidence type="ECO:0000313" key="9">
    <source>
        <dbReference type="RefSeq" id="XP_022255651.1"/>
    </source>
</evidence>
<dbReference type="InterPro" id="IPR011993">
    <property type="entry name" value="PH-like_dom_sf"/>
</dbReference>
<dbReference type="InterPro" id="IPR030523">
    <property type="entry name" value="SH2B"/>
</dbReference>
<evidence type="ECO:0000256" key="3">
    <source>
        <dbReference type="ARBA" id="ARBA00022999"/>
    </source>
</evidence>
<dbReference type="SMART" id="SM00252">
    <property type="entry name" value="SH2"/>
    <property type="match status" value="1"/>
</dbReference>
<dbReference type="InterPro" id="IPR036860">
    <property type="entry name" value="SH2_dom_sf"/>
</dbReference>
<dbReference type="InterPro" id="IPR000980">
    <property type="entry name" value="SH2"/>
</dbReference>
<dbReference type="InterPro" id="IPR001849">
    <property type="entry name" value="PH_domain"/>
</dbReference>
<dbReference type="SUPFAM" id="SSF55550">
    <property type="entry name" value="SH2 domain"/>
    <property type="match status" value="1"/>
</dbReference>
<dbReference type="SUPFAM" id="SSF50729">
    <property type="entry name" value="PH domain-like"/>
    <property type="match status" value="1"/>
</dbReference>
<feature type="compositionally biased region" description="Polar residues" evidence="5">
    <location>
        <begin position="84"/>
        <end position="101"/>
    </location>
</feature>